<protein>
    <recommendedName>
        <fullName evidence="4">DUF2125 domain-containing protein</fullName>
    </recommendedName>
</protein>
<dbReference type="AlphaFoldDB" id="A0A7X0B390"/>
<feature type="chain" id="PRO_5030661097" description="DUF2125 domain-containing protein" evidence="1">
    <location>
        <begin position="29"/>
        <end position="467"/>
    </location>
</feature>
<evidence type="ECO:0000313" key="3">
    <source>
        <dbReference type="Proteomes" id="UP000539175"/>
    </source>
</evidence>
<feature type="signal peptide" evidence="1">
    <location>
        <begin position="1"/>
        <end position="28"/>
    </location>
</feature>
<dbReference type="Proteomes" id="UP000539175">
    <property type="component" value="Unassembled WGS sequence"/>
</dbReference>
<sequence length="467" mass="49536">MPVRDRLAATRLLSSALLSLVLAGPAWGAPVTQEGAATLARLAEQQLTKPANPHKGDSLRLTLNGHASAVRDGDHYRLSLPGAQLHLGDDTVLDLETLVLAVTPTADGHWDATGALPSPMGVFDAQGMRIGEVRLGSQALHARWTPDFQTVDLLDAKATDIRFVPRPGHGAVQMDNLTVRFMPEAEARGRWSGPVRMEVNKLVTKTPDGAEETRLLRGLLAIDVTDFNMAQGALLRVGGGTDTGPAGAVLSRMKGTFSLDGYASHDEEGRPYSLKSLNATLTADSMDGDHGVLALDYTHRGLSKPAASGQADPIPDRGDLHLKITDLPARTLAEADWTTLPADDKHRNRAIKERTLAALGQAGSHLTIDKLDFQAPDAALVGNAALAFDAANPRGLTGTLTLLMRGLDHLPANSVGNGPMLGFFALQSLGAPDDKGRRFSLDFRPDGHVKLNGSDVTLLMTGLAKLP</sequence>
<evidence type="ECO:0000313" key="2">
    <source>
        <dbReference type="EMBL" id="MBB6253404.1"/>
    </source>
</evidence>
<evidence type="ECO:0000256" key="1">
    <source>
        <dbReference type="SAM" id="SignalP"/>
    </source>
</evidence>
<organism evidence="2 3">
    <name type="scientific">Nitrospirillum iridis</name>
    <dbReference type="NCBI Taxonomy" id="765888"/>
    <lineage>
        <taxon>Bacteria</taxon>
        <taxon>Pseudomonadati</taxon>
        <taxon>Pseudomonadota</taxon>
        <taxon>Alphaproteobacteria</taxon>
        <taxon>Rhodospirillales</taxon>
        <taxon>Azospirillaceae</taxon>
        <taxon>Nitrospirillum</taxon>
    </lineage>
</organism>
<comment type="caution">
    <text evidence="2">The sequence shown here is derived from an EMBL/GenBank/DDBJ whole genome shotgun (WGS) entry which is preliminary data.</text>
</comment>
<reference evidence="2 3" key="1">
    <citation type="submission" date="2020-08" db="EMBL/GenBank/DDBJ databases">
        <title>Genomic Encyclopedia of Type Strains, Phase IV (KMG-IV): sequencing the most valuable type-strain genomes for metagenomic binning, comparative biology and taxonomic classification.</title>
        <authorList>
            <person name="Goeker M."/>
        </authorList>
    </citation>
    <scope>NUCLEOTIDE SEQUENCE [LARGE SCALE GENOMIC DNA]</scope>
    <source>
        <strain evidence="2 3">DSM 22198</strain>
    </source>
</reference>
<keyword evidence="1" id="KW-0732">Signal</keyword>
<proteinExistence type="predicted"/>
<dbReference type="EMBL" id="JACIIZ010000012">
    <property type="protein sequence ID" value="MBB6253404.1"/>
    <property type="molecule type" value="Genomic_DNA"/>
</dbReference>
<evidence type="ECO:0008006" key="4">
    <source>
        <dbReference type="Google" id="ProtNLM"/>
    </source>
</evidence>
<gene>
    <name evidence="2" type="ORF">FHS74_003973</name>
</gene>
<keyword evidence="3" id="KW-1185">Reference proteome</keyword>
<accession>A0A7X0B390</accession>
<dbReference type="RefSeq" id="WP_184803871.1">
    <property type="nucleotide sequence ID" value="NZ_JACIIZ010000012.1"/>
</dbReference>
<name>A0A7X0B390_9PROT</name>